<name>A0A5C5UV79_9BACT</name>
<dbReference type="PANTHER" id="PTHR35038:SF8">
    <property type="entry name" value="C-TYPE POLYHEME CYTOCHROME OMCC"/>
    <property type="match status" value="1"/>
</dbReference>
<dbReference type="InterPro" id="IPR016024">
    <property type="entry name" value="ARM-type_fold"/>
</dbReference>
<dbReference type="Pfam" id="PF13435">
    <property type="entry name" value="Cytochrome_C554"/>
    <property type="match status" value="1"/>
</dbReference>
<feature type="domain" description="Cytochrome c-552/4" evidence="4">
    <location>
        <begin position="191"/>
        <end position="230"/>
    </location>
</feature>
<dbReference type="RefSeq" id="WP_146436710.1">
    <property type="nucleotide sequence ID" value="NZ_SJPF01000007.1"/>
</dbReference>
<dbReference type="Gene3D" id="1.25.40.10">
    <property type="entry name" value="Tetratricopeptide repeat domain"/>
    <property type="match status" value="1"/>
</dbReference>
<accession>A0A5C5UV79</accession>
<protein>
    <recommendedName>
        <fullName evidence="4">Cytochrome c-552/4 domain-containing protein</fullName>
    </recommendedName>
</protein>
<dbReference type="PANTHER" id="PTHR35038">
    <property type="entry name" value="DISSIMILATORY SULFITE REDUCTASE SIRA"/>
    <property type="match status" value="1"/>
</dbReference>
<keyword evidence="2" id="KW-0802">TPR repeat</keyword>
<evidence type="ECO:0000313" key="5">
    <source>
        <dbReference type="EMBL" id="TWT29719.1"/>
    </source>
</evidence>
<dbReference type="AlphaFoldDB" id="A0A5C5UV79"/>
<evidence type="ECO:0000259" key="4">
    <source>
        <dbReference type="Pfam" id="PF13435"/>
    </source>
</evidence>
<reference evidence="5 6" key="1">
    <citation type="submission" date="2019-02" db="EMBL/GenBank/DDBJ databases">
        <title>Deep-cultivation of Planctomycetes and their phenomic and genomic characterization uncovers novel biology.</title>
        <authorList>
            <person name="Wiegand S."/>
            <person name="Jogler M."/>
            <person name="Boedeker C."/>
            <person name="Pinto D."/>
            <person name="Vollmers J."/>
            <person name="Rivas-Marin E."/>
            <person name="Kohn T."/>
            <person name="Peeters S.H."/>
            <person name="Heuer A."/>
            <person name="Rast P."/>
            <person name="Oberbeckmann S."/>
            <person name="Bunk B."/>
            <person name="Jeske O."/>
            <person name="Meyerdierks A."/>
            <person name="Storesund J.E."/>
            <person name="Kallscheuer N."/>
            <person name="Luecker S."/>
            <person name="Lage O.M."/>
            <person name="Pohl T."/>
            <person name="Merkel B.J."/>
            <person name="Hornburger P."/>
            <person name="Mueller R.-W."/>
            <person name="Bruemmer F."/>
            <person name="Labrenz M."/>
            <person name="Spormann A.M."/>
            <person name="Op Den Camp H."/>
            <person name="Overmann J."/>
            <person name="Amann R."/>
            <person name="Jetten M.S.M."/>
            <person name="Mascher T."/>
            <person name="Medema M.H."/>
            <person name="Devos D.P."/>
            <person name="Kaster A.-K."/>
            <person name="Ovreas L."/>
            <person name="Rohde M."/>
            <person name="Galperin M.Y."/>
            <person name="Jogler C."/>
        </authorList>
    </citation>
    <scope>NUCLEOTIDE SEQUENCE [LARGE SCALE GENOMIC DNA]</scope>
    <source>
        <strain evidence="5 6">Enr8</strain>
    </source>
</reference>
<dbReference type="SMART" id="SM00028">
    <property type="entry name" value="TPR"/>
    <property type="match status" value="3"/>
</dbReference>
<feature type="region of interest" description="Disordered" evidence="3">
    <location>
        <begin position="787"/>
        <end position="813"/>
    </location>
</feature>
<dbReference type="CDD" id="cd08168">
    <property type="entry name" value="Cytochrom_C3"/>
    <property type="match status" value="2"/>
</dbReference>
<evidence type="ECO:0000313" key="6">
    <source>
        <dbReference type="Proteomes" id="UP000318878"/>
    </source>
</evidence>
<dbReference type="SUPFAM" id="SSF48371">
    <property type="entry name" value="ARM repeat"/>
    <property type="match status" value="1"/>
</dbReference>
<comment type="caution">
    <text evidence="5">The sequence shown here is derived from an EMBL/GenBank/DDBJ whole genome shotgun (WGS) entry which is preliminary data.</text>
</comment>
<feature type="repeat" description="TPR" evidence="2">
    <location>
        <begin position="623"/>
        <end position="656"/>
    </location>
</feature>
<dbReference type="InterPro" id="IPR011990">
    <property type="entry name" value="TPR-like_helical_dom_sf"/>
</dbReference>
<keyword evidence="1" id="KW-0732">Signal</keyword>
<gene>
    <name evidence="5" type="ORF">Enr8_49070</name>
</gene>
<dbReference type="PROSITE" id="PS50005">
    <property type="entry name" value="TPR"/>
    <property type="match status" value="1"/>
</dbReference>
<dbReference type="InterPro" id="IPR051829">
    <property type="entry name" value="Multiheme_Cytochr_ET"/>
</dbReference>
<dbReference type="Proteomes" id="UP000318878">
    <property type="component" value="Unassembled WGS sequence"/>
</dbReference>
<organism evidence="5 6">
    <name type="scientific">Blastopirellula retiformator</name>
    <dbReference type="NCBI Taxonomy" id="2527970"/>
    <lineage>
        <taxon>Bacteria</taxon>
        <taxon>Pseudomonadati</taxon>
        <taxon>Planctomycetota</taxon>
        <taxon>Planctomycetia</taxon>
        <taxon>Pirellulales</taxon>
        <taxon>Pirellulaceae</taxon>
        <taxon>Blastopirellula</taxon>
    </lineage>
</organism>
<evidence type="ECO:0000256" key="2">
    <source>
        <dbReference type="PROSITE-ProRule" id="PRU00339"/>
    </source>
</evidence>
<dbReference type="InterPro" id="IPR019734">
    <property type="entry name" value="TPR_rpt"/>
</dbReference>
<dbReference type="OrthoDB" id="234670at2"/>
<evidence type="ECO:0000256" key="3">
    <source>
        <dbReference type="SAM" id="MobiDB-lite"/>
    </source>
</evidence>
<dbReference type="InterPro" id="IPR036280">
    <property type="entry name" value="Multihaem_cyt_sf"/>
</dbReference>
<sequence length="813" mass="91618">MSSRLSIFRRIPLIAIPFLVALLLGSLALADWYWAIPTTRQATYVGRNSCNECHQTEFNDFVGSYHDKAMAPATEETVLANFDDAEFTHFDITSRMFRKDNKFFINTEGPDGKMADFEVKYVFGVDPLQQYMVEIEPPTPGSPAGSIGRVQVLRISWDTNKKAWFYLPPPDVDEKLAPDDPLHWTGVAQNWNHMCADCHSTDLHKNFDLASNSYHTTFSEIDVSCEACHGPGSLHVELANNYSLFWDRNHGYGLKRLKGESNVPQVQACADCHSRRRVVCPTYERGDTYYDQFSNGLIMPQTYYCDGQILDEDYVFGSFLQSKMYHKNIRCTDCHNPHSTQVKFEGNKLCTSCHQHPTAKYDNEAHHFHKMDGTGASCVECHMPETTYMEVDPRRDHSIRVPRPDLSVALDTPNACTKCHLDRAKISDEKRATLKNYGEWMTAARNGDQDVKQALAEVDAWAAEAVKKWYGKDYSKEDPSFAYTLSEAWRENPASFPKLIDLARDQKQPAIVRASAVTQLGAYADQPETARAVKMALADSDPQLRSAATIVAEFLTPQVIPRPELLKLLMNKLDDPTRLVRTDAANALAGTPIEFLRLNGKEAAFEVALGELKQSLLRNADQAGALLALGALSERMGDDVSAEKWYREAVRIQPNLTGPRSNLAELLTRKMAPQRQQFQQLAASGQRDQARAMAEQLAIRDFEIASLREEELENLGRDASQLPNVASVQYRYGLALYQANQLATSEAAIARAAELQPNSVTFLTALVRLQQKREKWAEAKQTIETLRKLRPDDPGLAEVEQEILQQRQPDDQR</sequence>
<keyword evidence="6" id="KW-1185">Reference proteome</keyword>
<dbReference type="SUPFAM" id="SSF48695">
    <property type="entry name" value="Multiheme cytochromes"/>
    <property type="match status" value="1"/>
</dbReference>
<dbReference type="EMBL" id="SJPF01000007">
    <property type="protein sequence ID" value="TWT29719.1"/>
    <property type="molecule type" value="Genomic_DNA"/>
</dbReference>
<dbReference type="InterPro" id="IPR023155">
    <property type="entry name" value="Cyt_c-552/4"/>
</dbReference>
<dbReference type="Gene3D" id="1.10.1130.10">
    <property type="entry name" value="Flavocytochrome C3, Chain A"/>
    <property type="match status" value="2"/>
</dbReference>
<evidence type="ECO:0000256" key="1">
    <source>
        <dbReference type="ARBA" id="ARBA00022729"/>
    </source>
</evidence>
<dbReference type="InterPro" id="IPR011989">
    <property type="entry name" value="ARM-like"/>
</dbReference>
<proteinExistence type="predicted"/>
<dbReference type="SUPFAM" id="SSF48452">
    <property type="entry name" value="TPR-like"/>
    <property type="match status" value="1"/>
</dbReference>
<dbReference type="Gene3D" id="1.25.10.10">
    <property type="entry name" value="Leucine-rich Repeat Variant"/>
    <property type="match status" value="1"/>
</dbReference>